<dbReference type="EMBL" id="JACHDD010000001">
    <property type="protein sequence ID" value="MBB5422020.1"/>
    <property type="molecule type" value="Genomic_DNA"/>
</dbReference>
<evidence type="ECO:0000313" key="3">
    <source>
        <dbReference type="Proteomes" id="UP000592780"/>
    </source>
</evidence>
<evidence type="ECO:0000256" key="1">
    <source>
        <dbReference type="SAM" id="MobiDB-lite"/>
    </source>
</evidence>
<gene>
    <name evidence="2" type="ORF">HDG40_000161</name>
</gene>
<comment type="caution">
    <text evidence="2">The sequence shown here is derived from an EMBL/GenBank/DDBJ whole genome shotgun (WGS) entry which is preliminary data.</text>
</comment>
<feature type="compositionally biased region" description="Pro residues" evidence="1">
    <location>
        <begin position="76"/>
        <end position="85"/>
    </location>
</feature>
<feature type="compositionally biased region" description="Pro residues" evidence="1">
    <location>
        <begin position="39"/>
        <end position="60"/>
    </location>
</feature>
<feature type="region of interest" description="Disordered" evidence="1">
    <location>
        <begin position="34"/>
        <end position="106"/>
    </location>
</feature>
<dbReference type="AlphaFoldDB" id="A0A7W8V420"/>
<dbReference type="Proteomes" id="UP000592780">
    <property type="component" value="Unassembled WGS sequence"/>
</dbReference>
<dbReference type="RefSeq" id="WP_176136173.1">
    <property type="nucleotide sequence ID" value="NZ_JBNDLN010000002.1"/>
</dbReference>
<protein>
    <submittedName>
        <fullName evidence="2">Uncharacterized protein</fullName>
    </submittedName>
</protein>
<reference evidence="2 3" key="1">
    <citation type="submission" date="2020-08" db="EMBL/GenBank/DDBJ databases">
        <title>Genomic Encyclopedia of Type Strains, Phase IV (KMG-V): Genome sequencing to study the core and pangenomes of soil and plant-associated prokaryotes.</title>
        <authorList>
            <person name="Whitman W."/>
        </authorList>
    </citation>
    <scope>NUCLEOTIDE SEQUENCE [LARGE SCALE GENOMIC DNA]</scope>
    <source>
        <strain evidence="2 3">JPY158</strain>
    </source>
</reference>
<sequence length="106" mass="11424">MDLPDTSRQAPRAIGTFDLNAATLAQMSMRSLPLHLHVPTPPEVDPEIPPKTPPPNIDPDPIPDDPLDDPHEPPEGDPPAAPPPLHASQRRVPCIGLRDAPPPLRC</sequence>
<proteinExistence type="predicted"/>
<evidence type="ECO:0000313" key="2">
    <source>
        <dbReference type="EMBL" id="MBB5422020.1"/>
    </source>
</evidence>
<accession>A0A7W8V420</accession>
<organism evidence="2 3">
    <name type="scientific">Paraburkholderia atlantica</name>
    <dbReference type="NCBI Taxonomy" id="2654982"/>
    <lineage>
        <taxon>Bacteria</taxon>
        <taxon>Pseudomonadati</taxon>
        <taxon>Pseudomonadota</taxon>
        <taxon>Betaproteobacteria</taxon>
        <taxon>Burkholderiales</taxon>
        <taxon>Burkholderiaceae</taxon>
        <taxon>Paraburkholderia</taxon>
    </lineage>
</organism>
<keyword evidence="3" id="KW-1185">Reference proteome</keyword>
<name>A0A7W8V420_PARAM</name>